<evidence type="ECO:0000259" key="16">
    <source>
        <dbReference type="PROSITE" id="PS50110"/>
    </source>
</evidence>
<dbReference type="Pfam" id="PF08448">
    <property type="entry name" value="PAS_4"/>
    <property type="match status" value="1"/>
</dbReference>
<dbReference type="SUPFAM" id="SSF55785">
    <property type="entry name" value="PYP-like sensor domain (PAS domain)"/>
    <property type="match status" value="1"/>
</dbReference>
<evidence type="ECO:0000256" key="3">
    <source>
        <dbReference type="ARBA" id="ARBA00012438"/>
    </source>
</evidence>
<dbReference type="SMART" id="SM00387">
    <property type="entry name" value="HATPase_c"/>
    <property type="match status" value="1"/>
</dbReference>
<dbReference type="InterPro" id="IPR001789">
    <property type="entry name" value="Sig_transdc_resp-reg_receiver"/>
</dbReference>
<dbReference type="SUPFAM" id="SSF55874">
    <property type="entry name" value="ATPase domain of HSP90 chaperone/DNA topoisomerase II/histidine kinase"/>
    <property type="match status" value="1"/>
</dbReference>
<evidence type="ECO:0000256" key="14">
    <source>
        <dbReference type="PROSITE-ProRule" id="PRU00169"/>
    </source>
</evidence>
<evidence type="ECO:0000256" key="7">
    <source>
        <dbReference type="ARBA" id="ARBA00022679"/>
    </source>
</evidence>
<dbReference type="SMART" id="SM00448">
    <property type="entry name" value="REC"/>
    <property type="match status" value="1"/>
</dbReference>
<evidence type="ECO:0000256" key="12">
    <source>
        <dbReference type="ARBA" id="ARBA00023012"/>
    </source>
</evidence>
<proteinExistence type="predicted"/>
<dbReference type="CDD" id="cd00088">
    <property type="entry name" value="HPT"/>
    <property type="match status" value="1"/>
</dbReference>
<dbReference type="PANTHER" id="PTHR43047">
    <property type="entry name" value="TWO-COMPONENT HISTIDINE PROTEIN KINASE"/>
    <property type="match status" value="1"/>
</dbReference>
<feature type="domain" description="Response regulatory" evidence="16">
    <location>
        <begin position="424"/>
        <end position="543"/>
    </location>
</feature>
<dbReference type="PROSITE" id="PS50110">
    <property type="entry name" value="RESPONSE_REGULATORY"/>
    <property type="match status" value="1"/>
</dbReference>
<keyword evidence="5" id="KW-0997">Cell inner membrane</keyword>
<dbReference type="SUPFAM" id="SSF52172">
    <property type="entry name" value="CheY-like"/>
    <property type="match status" value="1"/>
</dbReference>
<dbReference type="InterPro" id="IPR003661">
    <property type="entry name" value="HisK_dim/P_dom"/>
</dbReference>
<feature type="domain" description="Histidine kinase" evidence="15">
    <location>
        <begin position="179"/>
        <end position="403"/>
    </location>
</feature>
<keyword evidence="12" id="KW-0902">Two-component regulatory system</keyword>
<keyword evidence="6 14" id="KW-0597">Phosphoprotein</keyword>
<dbReference type="RefSeq" id="WP_190422585.1">
    <property type="nucleotide sequence ID" value="NZ_JAAOCA010000021.1"/>
</dbReference>
<evidence type="ECO:0000313" key="19">
    <source>
        <dbReference type="Proteomes" id="UP000805841"/>
    </source>
</evidence>
<evidence type="ECO:0000256" key="13">
    <source>
        <dbReference type="ARBA" id="ARBA00023136"/>
    </source>
</evidence>
<dbReference type="InterPro" id="IPR036641">
    <property type="entry name" value="HPT_dom_sf"/>
</dbReference>
<dbReference type="Pfam" id="PF02518">
    <property type="entry name" value="HATPase_c"/>
    <property type="match status" value="1"/>
</dbReference>
<keyword evidence="10" id="KW-0067">ATP-binding</keyword>
<comment type="caution">
    <text evidence="18">The sequence shown here is derived from an EMBL/GenBank/DDBJ whole genome shotgun (WGS) entry which is preliminary data.</text>
</comment>
<keyword evidence="4" id="KW-1003">Cell membrane</keyword>
<gene>
    <name evidence="18" type="ORF">HAQ05_16695</name>
</gene>
<dbReference type="Pfam" id="PF01627">
    <property type="entry name" value="Hpt"/>
    <property type="match status" value="1"/>
</dbReference>
<dbReference type="InterPro" id="IPR004358">
    <property type="entry name" value="Sig_transdc_His_kin-like_C"/>
</dbReference>
<dbReference type="EMBL" id="JAAOCA010000021">
    <property type="protein sequence ID" value="MBD1600338.1"/>
    <property type="molecule type" value="Genomic_DNA"/>
</dbReference>
<evidence type="ECO:0000259" key="15">
    <source>
        <dbReference type="PROSITE" id="PS50109"/>
    </source>
</evidence>
<sequence>MTAPWWLIAGAVCTLVALATVGIGLWRHACRLAGQVRILEALVDGTPHPIYIRDRQGRLLSCNDSYLKTFGCTRTGILGRSVTEGVLAGSEDALAYERDYAQVIADGRPLIRDRSLSFAGKTLTIYHWTLPYRDGSGQVCGVVCGWIDISERQLLLEQLKKAKDTADAANVAKSTFLATMSHEIRTPMNAMLGLLELALEHARAGRPDEASLAVAQRAGQGLLALIGDVLDIARIEAGQLTAMPEAVALANLVEDTAAMFSPAAREQGLALHVNIDPRTRTAVEVDPLRLRQVLSNLISNAIKYTPKGHVTIRLEALQPVRQGYLQVRLCVNDTGVGISVPDQQRAFTPFTQFRPTGAARCSDGAGLGLSICRKLSTVLGGHLTLHSTPGVGTNVCLALSLRLCANAPAPAPTRAAPAQLVPLRVLVVDDHPANRLVLTRQLQRLGIEPRAAESGTAALRLYKAQPFDLVIADCNMPGLDGYALTQAIRQFETNEGRARCTVMGYTANAQTQERQRCLAAGMDGCLFKPVDLARLRACLAECAPLPARHLTDLHDARFGAQLRAEVVRGCQSDRRSLAEHTCPQTLADLAHRAKGMALIVGARHVEQAAHALEQACRTGAEWLPARQALITALTALEAECQATAPAPVGPQPAHIAPG</sequence>
<dbReference type="PROSITE" id="PS50112">
    <property type="entry name" value="PAS"/>
    <property type="match status" value="1"/>
</dbReference>
<evidence type="ECO:0000256" key="4">
    <source>
        <dbReference type="ARBA" id="ARBA00022475"/>
    </source>
</evidence>
<evidence type="ECO:0000313" key="18">
    <source>
        <dbReference type="EMBL" id="MBD1600338.1"/>
    </source>
</evidence>
<keyword evidence="13" id="KW-0472">Membrane</keyword>
<accession>A0ABR7Z4M2</accession>
<comment type="subcellular location">
    <subcellularLocation>
        <location evidence="2">Cell inner membrane</location>
        <topology evidence="2">Multi-pass membrane protein</topology>
    </subcellularLocation>
</comment>
<dbReference type="NCBIfam" id="TIGR00229">
    <property type="entry name" value="sensory_box"/>
    <property type="match status" value="1"/>
</dbReference>
<keyword evidence="9" id="KW-0418">Kinase</keyword>
<dbReference type="CDD" id="cd00082">
    <property type="entry name" value="HisKA"/>
    <property type="match status" value="1"/>
</dbReference>
<dbReference type="CDD" id="cd16922">
    <property type="entry name" value="HATPase_EvgS-ArcB-TorS-like"/>
    <property type="match status" value="1"/>
</dbReference>
<dbReference type="InterPro" id="IPR008207">
    <property type="entry name" value="Sig_transdc_His_kin_Hpt_dom"/>
</dbReference>
<dbReference type="SMART" id="SM00388">
    <property type="entry name" value="HisKA"/>
    <property type="match status" value="1"/>
</dbReference>
<evidence type="ECO:0000256" key="8">
    <source>
        <dbReference type="ARBA" id="ARBA00022692"/>
    </source>
</evidence>
<keyword evidence="8" id="KW-0812">Transmembrane</keyword>
<dbReference type="Gene3D" id="3.40.50.2300">
    <property type="match status" value="1"/>
</dbReference>
<dbReference type="PROSITE" id="PS50109">
    <property type="entry name" value="HIS_KIN"/>
    <property type="match status" value="1"/>
</dbReference>
<dbReference type="Pfam" id="PF00512">
    <property type="entry name" value="HisKA"/>
    <property type="match status" value="1"/>
</dbReference>
<dbReference type="InterPro" id="IPR005467">
    <property type="entry name" value="His_kinase_dom"/>
</dbReference>
<organism evidence="18 19">
    <name type="scientific">Pseudomonas typographi</name>
    <dbReference type="NCBI Taxonomy" id="2715964"/>
    <lineage>
        <taxon>Bacteria</taxon>
        <taxon>Pseudomonadati</taxon>
        <taxon>Pseudomonadota</taxon>
        <taxon>Gammaproteobacteria</taxon>
        <taxon>Pseudomonadales</taxon>
        <taxon>Pseudomonadaceae</taxon>
        <taxon>Pseudomonas</taxon>
    </lineage>
</organism>
<keyword evidence="7" id="KW-0808">Transferase</keyword>
<dbReference type="Pfam" id="PF00072">
    <property type="entry name" value="Response_reg"/>
    <property type="match status" value="1"/>
</dbReference>
<evidence type="ECO:0000256" key="6">
    <source>
        <dbReference type="ARBA" id="ARBA00022553"/>
    </source>
</evidence>
<dbReference type="Gene3D" id="1.20.120.160">
    <property type="entry name" value="HPT domain"/>
    <property type="match status" value="1"/>
</dbReference>
<dbReference type="CDD" id="cd17546">
    <property type="entry name" value="REC_hyHK_CKI1_RcsC-like"/>
    <property type="match status" value="1"/>
</dbReference>
<dbReference type="InterPro" id="IPR013656">
    <property type="entry name" value="PAS_4"/>
</dbReference>
<evidence type="ECO:0000256" key="10">
    <source>
        <dbReference type="ARBA" id="ARBA00022840"/>
    </source>
</evidence>
<keyword evidence="19" id="KW-1185">Reference proteome</keyword>
<dbReference type="CDD" id="cd00130">
    <property type="entry name" value="PAS"/>
    <property type="match status" value="1"/>
</dbReference>
<dbReference type="InterPro" id="IPR036097">
    <property type="entry name" value="HisK_dim/P_sf"/>
</dbReference>
<protein>
    <recommendedName>
        <fullName evidence="3">histidine kinase</fullName>
        <ecNumber evidence="3">2.7.13.3</ecNumber>
    </recommendedName>
</protein>
<dbReference type="InterPro" id="IPR011006">
    <property type="entry name" value="CheY-like_superfamily"/>
</dbReference>
<evidence type="ECO:0000256" key="2">
    <source>
        <dbReference type="ARBA" id="ARBA00004429"/>
    </source>
</evidence>
<dbReference type="SMART" id="SM00091">
    <property type="entry name" value="PAS"/>
    <property type="match status" value="1"/>
</dbReference>
<dbReference type="InterPro" id="IPR036890">
    <property type="entry name" value="HATPase_C_sf"/>
</dbReference>
<dbReference type="Gene3D" id="3.30.450.20">
    <property type="entry name" value="PAS domain"/>
    <property type="match status" value="1"/>
</dbReference>
<feature type="domain" description="PAS" evidence="17">
    <location>
        <begin position="35"/>
        <end position="107"/>
    </location>
</feature>
<keyword evidence="10" id="KW-0547">Nucleotide-binding</keyword>
<evidence type="ECO:0000256" key="9">
    <source>
        <dbReference type="ARBA" id="ARBA00022777"/>
    </source>
</evidence>
<dbReference type="PANTHER" id="PTHR43047:SF72">
    <property type="entry name" value="OSMOSENSING HISTIDINE PROTEIN KINASE SLN1"/>
    <property type="match status" value="1"/>
</dbReference>
<dbReference type="InterPro" id="IPR000014">
    <property type="entry name" value="PAS"/>
</dbReference>
<feature type="modified residue" description="4-aspartylphosphate" evidence="14">
    <location>
        <position position="473"/>
    </location>
</feature>
<dbReference type="PRINTS" id="PR00344">
    <property type="entry name" value="BCTRLSENSOR"/>
</dbReference>
<dbReference type="Gene3D" id="1.10.287.130">
    <property type="match status" value="1"/>
</dbReference>
<dbReference type="EC" id="2.7.13.3" evidence="3"/>
<evidence type="ECO:0000256" key="5">
    <source>
        <dbReference type="ARBA" id="ARBA00022519"/>
    </source>
</evidence>
<dbReference type="InterPro" id="IPR035965">
    <property type="entry name" value="PAS-like_dom_sf"/>
</dbReference>
<keyword evidence="11" id="KW-1133">Transmembrane helix</keyword>
<name>A0ABR7Z4M2_9PSED</name>
<dbReference type="Proteomes" id="UP000805841">
    <property type="component" value="Unassembled WGS sequence"/>
</dbReference>
<evidence type="ECO:0000256" key="11">
    <source>
        <dbReference type="ARBA" id="ARBA00022989"/>
    </source>
</evidence>
<comment type="catalytic activity">
    <reaction evidence="1">
        <text>ATP + protein L-histidine = ADP + protein N-phospho-L-histidine.</text>
        <dbReference type="EC" id="2.7.13.3"/>
    </reaction>
</comment>
<dbReference type="InterPro" id="IPR003594">
    <property type="entry name" value="HATPase_dom"/>
</dbReference>
<dbReference type="SUPFAM" id="SSF47226">
    <property type="entry name" value="Histidine-containing phosphotransfer domain, HPT domain"/>
    <property type="match status" value="1"/>
</dbReference>
<reference evidence="18 19" key="1">
    <citation type="journal article" date="2020" name="Insects">
        <title>Bacteria Belonging to Pseudomonas typographi sp. nov. from the Bark Beetle Ips typographus Have Genomic Potential to Aid in the Host Ecology.</title>
        <authorList>
            <person name="Peral-Aranega E."/>
            <person name="Saati-Santamaria Z."/>
            <person name="Kolarik M."/>
            <person name="Rivas R."/>
            <person name="Garcia-Fraile P."/>
        </authorList>
    </citation>
    <scope>NUCLEOTIDE SEQUENCE [LARGE SCALE GENOMIC DNA]</scope>
    <source>
        <strain evidence="18 19">CA3A</strain>
    </source>
</reference>
<evidence type="ECO:0000259" key="17">
    <source>
        <dbReference type="PROSITE" id="PS50112"/>
    </source>
</evidence>
<dbReference type="SUPFAM" id="SSF47384">
    <property type="entry name" value="Homodimeric domain of signal transducing histidine kinase"/>
    <property type="match status" value="1"/>
</dbReference>
<dbReference type="Gene3D" id="3.30.565.10">
    <property type="entry name" value="Histidine kinase-like ATPase, C-terminal domain"/>
    <property type="match status" value="1"/>
</dbReference>
<evidence type="ECO:0000256" key="1">
    <source>
        <dbReference type="ARBA" id="ARBA00000085"/>
    </source>
</evidence>